<keyword evidence="1" id="KW-0732">Signal</keyword>
<evidence type="ECO:0000256" key="1">
    <source>
        <dbReference type="SAM" id="SignalP"/>
    </source>
</evidence>
<dbReference type="EMBL" id="JACAGC010000010">
    <property type="protein sequence ID" value="KAF6339713.1"/>
    <property type="molecule type" value="Genomic_DNA"/>
</dbReference>
<feature type="signal peptide" evidence="1">
    <location>
        <begin position="1"/>
        <end position="18"/>
    </location>
</feature>
<dbReference type="AlphaFoldDB" id="A0A7J7WQN4"/>
<gene>
    <name evidence="2" type="ORF">mRhiFer1_008000</name>
</gene>
<protein>
    <recommendedName>
        <fullName evidence="4">Secreted protein</fullName>
    </recommendedName>
</protein>
<comment type="caution">
    <text evidence="2">The sequence shown here is derived from an EMBL/GenBank/DDBJ whole genome shotgun (WGS) entry which is preliminary data.</text>
</comment>
<proteinExistence type="predicted"/>
<feature type="chain" id="PRO_5029644416" description="Secreted protein" evidence="1">
    <location>
        <begin position="19"/>
        <end position="142"/>
    </location>
</feature>
<accession>A0A7J7WQN4</accession>
<evidence type="ECO:0008006" key="4">
    <source>
        <dbReference type="Google" id="ProtNLM"/>
    </source>
</evidence>
<evidence type="ECO:0000313" key="2">
    <source>
        <dbReference type="EMBL" id="KAF6339713.1"/>
    </source>
</evidence>
<organism evidence="2 3">
    <name type="scientific">Rhinolophus ferrumequinum</name>
    <name type="common">Greater horseshoe bat</name>
    <dbReference type="NCBI Taxonomy" id="59479"/>
    <lineage>
        <taxon>Eukaryota</taxon>
        <taxon>Metazoa</taxon>
        <taxon>Chordata</taxon>
        <taxon>Craniata</taxon>
        <taxon>Vertebrata</taxon>
        <taxon>Euteleostomi</taxon>
        <taxon>Mammalia</taxon>
        <taxon>Eutheria</taxon>
        <taxon>Laurasiatheria</taxon>
        <taxon>Chiroptera</taxon>
        <taxon>Yinpterochiroptera</taxon>
        <taxon>Rhinolophoidea</taxon>
        <taxon>Rhinolophidae</taxon>
        <taxon>Rhinolophinae</taxon>
        <taxon>Rhinolophus</taxon>
    </lineage>
</organism>
<name>A0A7J7WQN4_RHIFE</name>
<reference evidence="2 3" key="1">
    <citation type="journal article" date="2020" name="Nature">
        <title>Six reference-quality genomes reveal evolution of bat adaptations.</title>
        <authorList>
            <person name="Jebb D."/>
            <person name="Huang Z."/>
            <person name="Pippel M."/>
            <person name="Hughes G.M."/>
            <person name="Lavrichenko K."/>
            <person name="Devanna P."/>
            <person name="Winkler S."/>
            <person name="Jermiin L.S."/>
            <person name="Skirmuntt E.C."/>
            <person name="Katzourakis A."/>
            <person name="Burkitt-Gray L."/>
            <person name="Ray D.A."/>
            <person name="Sullivan K.A.M."/>
            <person name="Roscito J.G."/>
            <person name="Kirilenko B.M."/>
            <person name="Davalos L.M."/>
            <person name="Corthals A.P."/>
            <person name="Power M.L."/>
            <person name="Jones G."/>
            <person name="Ransome R.D."/>
            <person name="Dechmann D.K.N."/>
            <person name="Locatelli A.G."/>
            <person name="Puechmaille S.J."/>
            <person name="Fedrigo O."/>
            <person name="Jarvis E.D."/>
            <person name="Hiller M."/>
            <person name="Vernes S.C."/>
            <person name="Myers E.W."/>
            <person name="Teeling E.C."/>
        </authorList>
    </citation>
    <scope>NUCLEOTIDE SEQUENCE [LARGE SCALE GENOMIC DNA]</scope>
    <source>
        <strain evidence="2">MRhiFer1</strain>
        <tissue evidence="2">Lung</tissue>
    </source>
</reference>
<evidence type="ECO:0000313" key="3">
    <source>
        <dbReference type="Proteomes" id="UP000585614"/>
    </source>
</evidence>
<dbReference type="Proteomes" id="UP000585614">
    <property type="component" value="Unassembled WGS sequence"/>
</dbReference>
<sequence length="142" mass="15085">MVPSVVCVAFLWLHGIQCRGCLRDTAFSSGDGLPLLFLFETFQVGNGSQVSSRAVPPTCLVSGDGLGGVRSQASCPLTTVGSRPLWQVQGEAAALLRRVPPRVTPHGLEGLCCPRQPRGNPESSRFPFPLGYAQCCTPARGF</sequence>